<proteinExistence type="inferred from homology"/>
<evidence type="ECO:0000256" key="3">
    <source>
        <dbReference type="ARBA" id="ARBA00022723"/>
    </source>
</evidence>
<evidence type="ECO:0000256" key="13">
    <source>
        <dbReference type="PIRSR" id="PIRSR610972-4"/>
    </source>
</evidence>
<dbReference type="KEGG" id="mga:MGA_1263"/>
<evidence type="ECO:0000256" key="12">
    <source>
        <dbReference type="PIRSR" id="PIRSR610972-3"/>
    </source>
</evidence>
<dbReference type="GO" id="GO:0005975">
    <property type="term" value="P:carbohydrate metabolic process"/>
    <property type="evidence" value="ECO:0007669"/>
    <property type="project" value="InterPro"/>
</dbReference>
<dbReference type="PANTHER" id="PTHR46193">
    <property type="entry name" value="6-PHOSPHOGLUCONATE PHOSPHATASE"/>
    <property type="match status" value="1"/>
</dbReference>
<dbReference type="InterPro" id="IPR036412">
    <property type="entry name" value="HAD-like_sf"/>
</dbReference>
<dbReference type="GO" id="GO:0000287">
    <property type="term" value="F:magnesium ion binding"/>
    <property type="evidence" value="ECO:0007669"/>
    <property type="project" value="InterPro"/>
</dbReference>
<evidence type="ECO:0000256" key="4">
    <source>
        <dbReference type="ARBA" id="ARBA00022842"/>
    </source>
</evidence>
<evidence type="ECO:0000313" key="15">
    <source>
        <dbReference type="Proteomes" id="UP000001418"/>
    </source>
</evidence>
<dbReference type="HOGENOM" id="CLU_045011_13_3_14"/>
<evidence type="ECO:0000256" key="7">
    <source>
        <dbReference type="ARBA" id="ARBA00044926"/>
    </source>
</evidence>
<dbReference type="InterPro" id="IPR010972">
    <property type="entry name" value="Beta-PGM"/>
</dbReference>
<keyword evidence="3 12" id="KW-0479">Metal-binding</keyword>
<dbReference type="Gene3D" id="1.10.150.240">
    <property type="entry name" value="Putative phosphatase, domain 2"/>
    <property type="match status" value="1"/>
</dbReference>
<evidence type="ECO:0000256" key="9">
    <source>
        <dbReference type="ARBA" id="ARBA00044991"/>
    </source>
</evidence>
<feature type="binding site" evidence="11">
    <location>
        <position position="151"/>
    </location>
    <ligand>
        <name>substrate</name>
    </ligand>
</feature>
<gene>
    <name evidence="14" type="primary">beta-pgm</name>
    <name evidence="14" type="ORF">MGA_1263</name>
</gene>
<keyword evidence="6" id="KW-0119">Carbohydrate metabolism</keyword>
<sequence length="225" mass="25125">MKLNMIKGFIFDLDGVITDTAKLHYIAWKKIVAQLGINFLEEENEKLKGLSRLDTLKAILRLKKPKNDLSQAELIKICEQKNDLYKKLLTTEIYQNSILKGIDQLIIKAKANKIKLAVASSSHNAPLISEKLGLLDSFDYIVNPSEINQGKPAADIYLKAAEGLDISTDQAIGFEDAISGLKAIKAAKMKAVVIIHGSNEDFSKADLIYQSTSELNFDFIMRHFQ</sequence>
<feature type="site" description="Important for catalytic activity and assists the phosphoryl transfer reaction to Asp8 by balancing charge and orienting the reacting groups" evidence="13">
    <location>
        <position position="151"/>
    </location>
</feature>
<evidence type="ECO:0000256" key="2">
    <source>
        <dbReference type="ARBA" id="ARBA00022553"/>
    </source>
</evidence>
<feature type="binding site" evidence="12">
    <location>
        <position position="175"/>
    </location>
    <ligand>
        <name>Mg(2+)</name>
        <dbReference type="ChEBI" id="CHEBI:18420"/>
    </ligand>
</feature>
<dbReference type="GO" id="GO:0008801">
    <property type="term" value="F:beta-phosphoglucomutase activity"/>
    <property type="evidence" value="ECO:0007669"/>
    <property type="project" value="UniProtKB-EC"/>
</dbReference>
<organism evidence="14 15">
    <name type="scientific">Mycoplasmoides gallisepticum (strain R(low / passage 15 / clone 2))</name>
    <name type="common">Mycoplasma gallisepticum</name>
    <dbReference type="NCBI Taxonomy" id="710127"/>
    <lineage>
        <taxon>Bacteria</taxon>
        <taxon>Bacillati</taxon>
        <taxon>Mycoplasmatota</taxon>
        <taxon>Mycoplasmoidales</taxon>
        <taxon>Mycoplasmoidaceae</taxon>
        <taxon>Mycoplasmoides</taxon>
    </lineage>
</organism>
<dbReference type="EMBL" id="AE015450">
    <property type="protein sequence ID" value="AAP56700.1"/>
    <property type="molecule type" value="Genomic_DNA"/>
</dbReference>
<feature type="binding site" evidence="12">
    <location>
        <position position="12"/>
    </location>
    <ligand>
        <name>Mg(2+)</name>
        <dbReference type="ChEBI" id="CHEBI:18420"/>
    </ligand>
</feature>
<dbReference type="Pfam" id="PF00702">
    <property type="entry name" value="Hydrolase"/>
    <property type="match status" value="1"/>
</dbReference>
<dbReference type="EC" id="5.4.2.6" evidence="8"/>
<dbReference type="Proteomes" id="UP000001418">
    <property type="component" value="Chromosome"/>
</dbReference>
<dbReference type="OrthoDB" id="9797743at2"/>
<keyword evidence="2" id="KW-0597">Phosphoprotein</keyword>
<dbReference type="SFLD" id="SFLDG01135">
    <property type="entry name" value="C1.5.6:_HAD__Beta-PGM__Phospha"/>
    <property type="match status" value="1"/>
</dbReference>
<feature type="binding site" evidence="11">
    <location>
        <position position="81"/>
    </location>
    <ligand>
        <name>substrate</name>
    </ligand>
</feature>
<keyword evidence="4 12" id="KW-0460">Magnesium</keyword>
<dbReference type="PANTHER" id="PTHR46193:SF18">
    <property type="entry name" value="HEXITOL PHOSPHATASE B"/>
    <property type="match status" value="1"/>
</dbReference>
<dbReference type="InterPro" id="IPR023198">
    <property type="entry name" value="PGP-like_dom2"/>
</dbReference>
<accession>Q7NBC9</accession>
<feature type="binding site" evidence="11">
    <location>
        <begin position="47"/>
        <end position="52"/>
    </location>
    <ligand>
        <name>substrate</name>
    </ligand>
</feature>
<evidence type="ECO:0000256" key="10">
    <source>
        <dbReference type="PIRSR" id="PIRSR610972-1"/>
    </source>
</evidence>
<feature type="site" description="Important for catalytic activity and assists the phosphoryl transfer reaction to Asp8 by balancing charge and orienting the reacting groups" evidence="13">
    <location>
        <position position="120"/>
    </location>
</feature>
<dbReference type="SUPFAM" id="SSF56784">
    <property type="entry name" value="HAD-like"/>
    <property type="match status" value="1"/>
</dbReference>
<evidence type="ECO:0000256" key="8">
    <source>
        <dbReference type="ARBA" id="ARBA00044968"/>
    </source>
</evidence>
<protein>
    <recommendedName>
        <fullName evidence="9">Beta-phosphoglucomutase</fullName>
        <ecNumber evidence="8">5.4.2.6</ecNumber>
    </recommendedName>
</protein>
<feature type="active site" description="Proton donor/acceptor" evidence="10">
    <location>
        <position position="14"/>
    </location>
</feature>
<evidence type="ECO:0000256" key="6">
    <source>
        <dbReference type="ARBA" id="ARBA00023277"/>
    </source>
</evidence>
<name>Q7NBC9_MYCGA</name>
<evidence type="ECO:0000313" key="14">
    <source>
        <dbReference type="EMBL" id="AAP56700.1"/>
    </source>
</evidence>
<dbReference type="InterPro" id="IPR023214">
    <property type="entry name" value="HAD_sf"/>
</dbReference>
<reference evidence="14 15" key="1">
    <citation type="journal article" date="2003" name="Microbiology">
        <title>The complete genome sequence of the avian pathogen Mycoplasma gallisepticum strain R(low).</title>
        <authorList>
            <person name="Papazisi L."/>
            <person name="Gorton T.S."/>
            <person name="Kutish G."/>
            <person name="Markham P.F."/>
            <person name="Browning G.F."/>
            <person name="Nguyen D.K."/>
            <person name="Swartzell S."/>
            <person name="Madan A."/>
            <person name="Mahairas G."/>
            <person name="Geary S.J."/>
        </authorList>
    </citation>
    <scope>NUCLEOTIDE SEQUENCE [LARGE SCALE GENOMIC DNA]</scope>
    <source>
        <strain evidence="15">R(low / passage 15 / clone 2)</strain>
    </source>
</reference>
<dbReference type="InterPro" id="IPR051600">
    <property type="entry name" value="Beta-PGM-like"/>
</dbReference>
<evidence type="ECO:0000256" key="11">
    <source>
        <dbReference type="PIRSR" id="PIRSR610972-2"/>
    </source>
</evidence>
<feature type="binding site" evidence="12">
    <location>
        <position position="176"/>
    </location>
    <ligand>
        <name>Mg(2+)</name>
        <dbReference type="ChEBI" id="CHEBI:18420"/>
    </ligand>
</feature>
<dbReference type="SFLD" id="SFLDG01129">
    <property type="entry name" value="C1.5:_HAD__Beta-PGM__Phosphata"/>
    <property type="match status" value="1"/>
</dbReference>
<keyword evidence="5 14" id="KW-0413">Isomerase</keyword>
<dbReference type="AlphaFoldDB" id="Q7NBC9"/>
<dbReference type="Gene3D" id="3.40.50.1000">
    <property type="entry name" value="HAD superfamily/HAD-like"/>
    <property type="match status" value="1"/>
</dbReference>
<keyword evidence="15" id="KW-1185">Reference proteome</keyword>
<dbReference type="InterPro" id="IPR010976">
    <property type="entry name" value="B-phosphoglucomutase_hydrolase"/>
</dbReference>
<evidence type="ECO:0000256" key="5">
    <source>
        <dbReference type="ARBA" id="ARBA00023235"/>
    </source>
</evidence>
<comment type="cofactor">
    <cofactor evidence="12">
        <name>Mg(2+)</name>
        <dbReference type="ChEBI" id="CHEBI:18420"/>
    </cofactor>
    <text evidence="12">Binds 2 magnesium ions per subunit.</text>
</comment>
<comment type="catalytic activity">
    <reaction evidence="7">
        <text>beta-D-glucose 1-phosphate = beta-D-glucose 6-phosphate</text>
        <dbReference type="Rhea" id="RHEA:20113"/>
        <dbReference type="ChEBI" id="CHEBI:57684"/>
        <dbReference type="ChEBI" id="CHEBI:58247"/>
        <dbReference type="EC" id="5.4.2.6"/>
    </reaction>
</comment>
<feature type="binding site" evidence="11">
    <location>
        <begin position="120"/>
        <end position="124"/>
    </location>
    <ligand>
        <name>substrate</name>
    </ligand>
</feature>
<dbReference type="NCBIfam" id="TIGR01990">
    <property type="entry name" value="bPGM"/>
    <property type="match status" value="1"/>
</dbReference>
<feature type="binding site" evidence="11">
    <location>
        <position position="28"/>
    </location>
    <ligand>
        <name>substrate</name>
    </ligand>
</feature>
<evidence type="ECO:0000256" key="1">
    <source>
        <dbReference type="ARBA" id="ARBA00006171"/>
    </source>
</evidence>
<feature type="binding site" evidence="11">
    <location>
        <begin position="12"/>
        <end position="14"/>
    </location>
    <ligand>
        <name>substrate</name>
    </ligand>
</feature>
<dbReference type="NCBIfam" id="TIGR02009">
    <property type="entry name" value="PGMB-YQAB-SF"/>
    <property type="match status" value="1"/>
</dbReference>
<dbReference type="SFLD" id="SFLDS00003">
    <property type="entry name" value="Haloacid_Dehalogenase"/>
    <property type="match status" value="1"/>
</dbReference>
<comment type="similarity">
    <text evidence="1">Belongs to the HAD-like hydrolase superfamily. CbbY/CbbZ/Gph/YieH family.</text>
</comment>
<feature type="active site" description="Nucleophile" evidence="10">
    <location>
        <position position="12"/>
    </location>
</feature>
<feature type="binding site" evidence="12">
    <location>
        <position position="14"/>
    </location>
    <ligand>
        <name>Mg(2+)</name>
        <dbReference type="ChEBI" id="CHEBI:18420"/>
    </ligand>
</feature>
<dbReference type="InterPro" id="IPR006439">
    <property type="entry name" value="HAD-SF_hydro_IA"/>
</dbReference>
<dbReference type="NCBIfam" id="TIGR01509">
    <property type="entry name" value="HAD-SF-IA-v3"/>
    <property type="match status" value="1"/>
</dbReference>